<keyword evidence="2" id="KW-1133">Transmembrane helix</keyword>
<feature type="transmembrane region" description="Helical" evidence="2">
    <location>
        <begin position="324"/>
        <end position="342"/>
    </location>
</feature>
<evidence type="ECO:0000256" key="2">
    <source>
        <dbReference type="SAM" id="Phobius"/>
    </source>
</evidence>
<evidence type="ECO:0000313" key="4">
    <source>
        <dbReference type="Proteomes" id="UP001190700"/>
    </source>
</evidence>
<feature type="region of interest" description="Disordered" evidence="1">
    <location>
        <begin position="1"/>
        <end position="68"/>
    </location>
</feature>
<dbReference type="AlphaFoldDB" id="A0AAE0BTI3"/>
<dbReference type="Proteomes" id="UP001190700">
    <property type="component" value="Unassembled WGS sequence"/>
</dbReference>
<keyword evidence="4" id="KW-1185">Reference proteome</keyword>
<feature type="non-terminal residue" evidence="3">
    <location>
        <position position="1"/>
    </location>
</feature>
<name>A0AAE0BTI3_9CHLO</name>
<evidence type="ECO:0000313" key="3">
    <source>
        <dbReference type="EMBL" id="KAK3242531.1"/>
    </source>
</evidence>
<reference evidence="3 4" key="1">
    <citation type="journal article" date="2015" name="Genome Biol. Evol.">
        <title>Comparative Genomics of a Bacterivorous Green Alga Reveals Evolutionary Causalities and Consequences of Phago-Mixotrophic Mode of Nutrition.</title>
        <authorList>
            <person name="Burns J.A."/>
            <person name="Paasch A."/>
            <person name="Narechania A."/>
            <person name="Kim E."/>
        </authorList>
    </citation>
    <scope>NUCLEOTIDE SEQUENCE [LARGE SCALE GENOMIC DNA]</scope>
    <source>
        <strain evidence="3 4">PLY_AMNH</strain>
    </source>
</reference>
<feature type="compositionally biased region" description="Low complexity" evidence="1">
    <location>
        <begin position="18"/>
        <end position="34"/>
    </location>
</feature>
<evidence type="ECO:0000256" key="1">
    <source>
        <dbReference type="SAM" id="MobiDB-lite"/>
    </source>
</evidence>
<feature type="compositionally biased region" description="Low complexity" evidence="1">
    <location>
        <begin position="48"/>
        <end position="58"/>
    </location>
</feature>
<organism evidence="3 4">
    <name type="scientific">Cymbomonas tetramitiformis</name>
    <dbReference type="NCBI Taxonomy" id="36881"/>
    <lineage>
        <taxon>Eukaryota</taxon>
        <taxon>Viridiplantae</taxon>
        <taxon>Chlorophyta</taxon>
        <taxon>Pyramimonadophyceae</taxon>
        <taxon>Pyramimonadales</taxon>
        <taxon>Pyramimonadaceae</taxon>
        <taxon>Cymbomonas</taxon>
    </lineage>
</organism>
<gene>
    <name evidence="3" type="ORF">CYMTET_47785</name>
</gene>
<dbReference type="EMBL" id="LGRX02033152">
    <property type="protein sequence ID" value="KAK3242531.1"/>
    <property type="molecule type" value="Genomic_DNA"/>
</dbReference>
<feature type="transmembrane region" description="Helical" evidence="2">
    <location>
        <begin position="354"/>
        <end position="370"/>
    </location>
</feature>
<accession>A0AAE0BTI3</accession>
<keyword evidence="2" id="KW-0472">Membrane</keyword>
<protein>
    <submittedName>
        <fullName evidence="3">Uncharacterized protein</fullName>
    </submittedName>
</protein>
<feature type="compositionally biased region" description="Basic residues" evidence="1">
    <location>
        <begin position="1"/>
        <end position="13"/>
    </location>
</feature>
<sequence>EGAAARHRRHRRTPSGLSTSSTAAHSEASMSEASGCPQPHRRTPSGISVSSVAATSETSPRDDSTDAATRELTAVAGSSLGGRPGPLQAAVSSGRALVVVTALAGAGSRELVRTAAMTLRAQRLACRVLASPLVFLTSDRRTRLAYNNACVVCAVPAPPEEPRHSGTYLSPREQKSMLDDVQLQKLTKGCAAVPALDRKDGAHTGGHNRLLLCAFCTAVRLGLIESFSFLRHEEATSGSTVLVFELPTGTLGTLINCLLHCLLRPISEQKVKGKGGKHAEEAECLHMFFLPNRDDSHWGLHGWLIFIFSIHCLCQLLLAYEVTTCFGCCTVLMMHTVVALLVKMHSQALPSRGILPFLAVAALPVFGALLDKEGLEQAKWVITAESKQWGVPQLIWQTPVTLLFDFLLRLEQWGGLPDPLFLLFCLGNIVLTTCLWEWRNAKLYGSLCLCDLCLKNSLQVSRGVPS</sequence>
<proteinExistence type="predicted"/>
<comment type="caution">
    <text evidence="3">The sequence shown here is derived from an EMBL/GenBank/DDBJ whole genome shotgun (WGS) entry which is preliminary data.</text>
</comment>
<keyword evidence="2" id="KW-0812">Transmembrane</keyword>